<keyword evidence="4" id="KW-0677">Repeat</keyword>
<feature type="repeat" description="WD" evidence="8">
    <location>
        <begin position="340"/>
        <end position="381"/>
    </location>
</feature>
<comment type="subcellular location">
    <subcellularLocation>
        <location evidence="1">Nucleus</location>
    </subcellularLocation>
</comment>
<organism evidence="10">
    <name type="scientific">Meretrix petechialis</name>
    <dbReference type="NCBI Taxonomy" id="311198"/>
    <lineage>
        <taxon>Eukaryota</taxon>
        <taxon>Metazoa</taxon>
        <taxon>Spiralia</taxon>
        <taxon>Lophotrochozoa</taxon>
        <taxon>Mollusca</taxon>
        <taxon>Bivalvia</taxon>
        <taxon>Autobranchia</taxon>
        <taxon>Heteroconchia</taxon>
        <taxon>Euheterodonta</taxon>
        <taxon>Imparidentia</taxon>
        <taxon>Neoheterodontei</taxon>
        <taxon>Venerida</taxon>
        <taxon>Veneroidea</taxon>
        <taxon>Veneridae</taxon>
        <taxon>Meretrix</taxon>
    </lineage>
</organism>
<keyword evidence="7" id="KW-0539">Nucleus</keyword>
<feature type="repeat" description="WD" evidence="8">
    <location>
        <begin position="424"/>
        <end position="465"/>
    </location>
</feature>
<dbReference type="EMBL" id="MN508809">
    <property type="protein sequence ID" value="QOL70668.1"/>
    <property type="molecule type" value="mRNA"/>
</dbReference>
<dbReference type="SUPFAM" id="SSF160897">
    <property type="entry name" value="Taf5 N-terminal domain-like"/>
    <property type="match status" value="1"/>
</dbReference>
<keyword evidence="6" id="KW-0804">Transcription</keyword>
<evidence type="ECO:0000256" key="2">
    <source>
        <dbReference type="ARBA" id="ARBA00009435"/>
    </source>
</evidence>
<protein>
    <submittedName>
        <fullName evidence="10">TAF5L</fullName>
    </submittedName>
</protein>
<dbReference type="InterPro" id="IPR007582">
    <property type="entry name" value="TFIID_NTD2"/>
</dbReference>
<evidence type="ECO:0000256" key="3">
    <source>
        <dbReference type="ARBA" id="ARBA00022574"/>
    </source>
</evidence>
<feature type="repeat" description="WD" evidence="8">
    <location>
        <begin position="466"/>
        <end position="507"/>
    </location>
</feature>
<dbReference type="SUPFAM" id="SSF50978">
    <property type="entry name" value="WD40 repeat-like"/>
    <property type="match status" value="1"/>
</dbReference>
<keyword evidence="3 8" id="KW-0853">WD repeat</keyword>
<dbReference type="InterPro" id="IPR019775">
    <property type="entry name" value="WD40_repeat_CS"/>
</dbReference>
<accession>A0A7L9VV52</accession>
<dbReference type="PROSITE" id="PS00678">
    <property type="entry name" value="WD_REPEATS_1"/>
    <property type="match status" value="3"/>
</dbReference>
<sequence>MKRSKSEHLHSTITQYLRKRQYSESETSQKKECRWIQQLPGMALKGSTSGDITQDNILSFSSINGEAAVCEQVFSRFRTFLHEKISLQSTDLQNLLFPVFVHIYIELLSNGHKAAGHKFFSRHCSQFRTDAEQQRILDQLTKLSSKADMISCKEVQAFKDMKYMVSVTKDRYESLQRFIKTDDNMMLLQVLNQHIQLQVKTDTRPSLGLQDEKLEHRQQQPISPAVIPDNKVVQDDLGLSSLKQIIKEVKDGPPGLPSICFYSFLNAYQGLCCASTSTNGAYLSGGFEDSSVRLWKLTPGLFLAVDNSDGPSAIHLAANYLKVLEDAEDKKCEETESVILKGHTGCVYQARFTWDSQFLLTCSDDTTVRLWNIEKQTNAVVYRGHNYPVWDLDTSAFGDYFATCSHDQTAKLWSTERTYPLRSFVGHTYDVDCVRFHPNSNYVATGSGDKTVRMWSVQDGKSVRLLPGHKSSVLSLAFSPNGMLLASAGEDRRVRVWDLRNGQLFKEFRGHTDTIYALSFNQNSSVLASGGLDSCIRIWDLRKSAGSSLSASDNHNSAELLGAFPTKSIPVIYLNFTTHNVLQAAGAV</sequence>
<dbReference type="Pfam" id="PF04494">
    <property type="entry name" value="TFIID_NTD2"/>
    <property type="match status" value="1"/>
</dbReference>
<proteinExistence type="evidence at transcript level"/>
<evidence type="ECO:0000313" key="10">
    <source>
        <dbReference type="EMBL" id="QOL70668.1"/>
    </source>
</evidence>
<dbReference type="PRINTS" id="PR00320">
    <property type="entry name" value="GPROTEINBRPT"/>
</dbReference>
<dbReference type="AlphaFoldDB" id="A0A7L9VV52"/>
<dbReference type="Gene3D" id="1.25.40.500">
    <property type="entry name" value="TFIID subunit TAF5, NTD2 domain"/>
    <property type="match status" value="1"/>
</dbReference>
<dbReference type="InterPro" id="IPR020472">
    <property type="entry name" value="WD40_PAC1"/>
</dbReference>
<evidence type="ECO:0000256" key="1">
    <source>
        <dbReference type="ARBA" id="ARBA00004123"/>
    </source>
</evidence>
<dbReference type="PROSITE" id="PS50294">
    <property type="entry name" value="WD_REPEATS_REGION"/>
    <property type="match status" value="4"/>
</dbReference>
<feature type="domain" description="TFIID subunit TAF5 NTD2" evidence="9">
    <location>
        <begin position="68"/>
        <end position="195"/>
    </location>
</feature>
<dbReference type="GO" id="GO:0006367">
    <property type="term" value="P:transcription initiation at RNA polymerase II promoter"/>
    <property type="evidence" value="ECO:0007669"/>
    <property type="project" value="TreeGrafter"/>
</dbReference>
<dbReference type="GO" id="GO:0005669">
    <property type="term" value="C:transcription factor TFIID complex"/>
    <property type="evidence" value="ECO:0007669"/>
    <property type="project" value="TreeGrafter"/>
</dbReference>
<dbReference type="PROSITE" id="PS50082">
    <property type="entry name" value="WD_REPEATS_2"/>
    <property type="match status" value="5"/>
</dbReference>
<dbReference type="CDD" id="cd08044">
    <property type="entry name" value="TAF5_NTD2"/>
    <property type="match status" value="1"/>
</dbReference>
<dbReference type="Pfam" id="PF00400">
    <property type="entry name" value="WD40"/>
    <property type="match status" value="6"/>
</dbReference>
<evidence type="ECO:0000256" key="8">
    <source>
        <dbReference type="PROSITE-ProRule" id="PRU00221"/>
    </source>
</evidence>
<dbReference type="InterPro" id="IPR015943">
    <property type="entry name" value="WD40/YVTN_repeat-like_dom_sf"/>
</dbReference>
<dbReference type="InterPro" id="IPR036322">
    <property type="entry name" value="WD40_repeat_dom_sf"/>
</dbReference>
<dbReference type="GO" id="GO:0016251">
    <property type="term" value="F:RNA polymerase II general transcription initiation factor activity"/>
    <property type="evidence" value="ECO:0007669"/>
    <property type="project" value="TreeGrafter"/>
</dbReference>
<name>A0A7L9VV52_9BIVA</name>
<dbReference type="InterPro" id="IPR037264">
    <property type="entry name" value="TFIID_NTD2_sf"/>
</dbReference>
<dbReference type="CDD" id="cd00200">
    <property type="entry name" value="WD40"/>
    <property type="match status" value="1"/>
</dbReference>
<feature type="repeat" description="WD" evidence="8">
    <location>
        <begin position="508"/>
        <end position="549"/>
    </location>
</feature>
<dbReference type="Gene3D" id="2.130.10.10">
    <property type="entry name" value="YVTN repeat-like/Quinoprotein amine dehydrogenase"/>
    <property type="match status" value="2"/>
</dbReference>
<evidence type="ECO:0000256" key="4">
    <source>
        <dbReference type="ARBA" id="ARBA00022737"/>
    </source>
</evidence>
<evidence type="ECO:0000256" key="7">
    <source>
        <dbReference type="ARBA" id="ARBA00023242"/>
    </source>
</evidence>
<evidence type="ECO:0000259" key="9">
    <source>
        <dbReference type="Pfam" id="PF04494"/>
    </source>
</evidence>
<dbReference type="PANTHER" id="PTHR19879:SF1">
    <property type="entry name" value="CANNONBALL-RELATED"/>
    <property type="match status" value="1"/>
</dbReference>
<dbReference type="InterPro" id="IPR001680">
    <property type="entry name" value="WD40_rpt"/>
</dbReference>
<comment type="similarity">
    <text evidence="2">Belongs to the WD repeat TAF5 family.</text>
</comment>
<dbReference type="SMART" id="SM00320">
    <property type="entry name" value="WD40"/>
    <property type="match status" value="6"/>
</dbReference>
<evidence type="ECO:0000256" key="6">
    <source>
        <dbReference type="ARBA" id="ARBA00023163"/>
    </source>
</evidence>
<reference evidence="10" key="1">
    <citation type="submission" date="2019-09" db="EMBL/GenBank/DDBJ databases">
        <authorList>
            <person name="Sun H."/>
            <person name="Xiao Y."/>
            <person name="Liu J."/>
            <person name="Li F."/>
            <person name="Zhu J."/>
            <person name="Li C."/>
            <person name="Song J."/>
            <person name="Sun H."/>
            <person name="Jiang Z."/>
            <person name="Liu L."/>
            <person name="Zhang X."/>
            <person name="Wei K."/>
            <person name="Hou D."/>
            <person name="Pu J."/>
            <person name="Sun Y."/>
            <person name="Tong Q."/>
            <person name="Wang D."/>
            <person name="Chang K.-C."/>
            <person name="Liu S."/>
            <person name="Gao G.F."/>
            <person name="Liu J."/>
        </authorList>
    </citation>
    <scope>NUCLEOTIDE SEQUENCE</scope>
</reference>
<dbReference type="PANTHER" id="PTHR19879">
    <property type="entry name" value="TRANSCRIPTION INITIATION FACTOR TFIID"/>
    <property type="match status" value="1"/>
</dbReference>
<keyword evidence="5" id="KW-0805">Transcription regulation</keyword>
<evidence type="ECO:0000256" key="5">
    <source>
        <dbReference type="ARBA" id="ARBA00023015"/>
    </source>
</evidence>
<feature type="repeat" description="WD" evidence="8">
    <location>
        <begin position="382"/>
        <end position="423"/>
    </location>
</feature>